<dbReference type="Proteomes" id="UP000318297">
    <property type="component" value="Unassembled WGS sequence"/>
</dbReference>
<proteinExistence type="predicted"/>
<evidence type="ECO:0000313" key="1">
    <source>
        <dbReference type="EMBL" id="TWE12162.1"/>
    </source>
</evidence>
<evidence type="ECO:0000313" key="2">
    <source>
        <dbReference type="Proteomes" id="UP000318297"/>
    </source>
</evidence>
<accession>A0A561E972</accession>
<dbReference type="EMBL" id="VIVQ01000001">
    <property type="protein sequence ID" value="TWE12162.1"/>
    <property type="molecule type" value="Genomic_DNA"/>
</dbReference>
<organism evidence="1 2">
    <name type="scientific">Rudaeicoccus suwonensis</name>
    <dbReference type="NCBI Taxonomy" id="657409"/>
    <lineage>
        <taxon>Bacteria</taxon>
        <taxon>Bacillati</taxon>
        <taxon>Actinomycetota</taxon>
        <taxon>Actinomycetes</taxon>
        <taxon>Micrococcales</taxon>
        <taxon>Dermacoccaceae</taxon>
        <taxon>Rudaeicoccus</taxon>
    </lineage>
</organism>
<dbReference type="AlphaFoldDB" id="A0A561E972"/>
<protein>
    <submittedName>
        <fullName evidence="1">Uncharacterized protein</fullName>
    </submittedName>
</protein>
<comment type="caution">
    <text evidence="1">The sequence shown here is derived from an EMBL/GenBank/DDBJ whole genome shotgun (WGS) entry which is preliminary data.</text>
</comment>
<name>A0A561E972_9MICO</name>
<sequence length="199" mass="21578">MTSDAIDGGGPPSTRYRRAMRWQELFADLEAQLVAADRREQQLEVADRTRRERADVSWLDRAACTVGREVLVVTPAGAVRGRLDDLGRDWLLVQEQGRHAAVIPVTAVTAVVGLQRRSDDDRGLGRRFGLGVALRAIARDRAVVAVHDIAAGLATGTIDRVGADHLDLAEHPADAMRRAAAVTGHRVVPFTAIGIVRRA</sequence>
<gene>
    <name evidence="1" type="ORF">BKA23_0958</name>
</gene>
<keyword evidence="2" id="KW-1185">Reference proteome</keyword>
<reference evidence="1 2" key="1">
    <citation type="submission" date="2019-06" db="EMBL/GenBank/DDBJ databases">
        <title>Sequencing the genomes of 1000 actinobacteria strains.</title>
        <authorList>
            <person name="Klenk H.-P."/>
        </authorList>
    </citation>
    <scope>NUCLEOTIDE SEQUENCE [LARGE SCALE GENOMIC DNA]</scope>
    <source>
        <strain evidence="1 2">DSM 19560</strain>
    </source>
</reference>